<evidence type="ECO:0000313" key="4">
    <source>
        <dbReference type="Proteomes" id="UP001176940"/>
    </source>
</evidence>
<protein>
    <recommendedName>
        <fullName evidence="2">CBM21 domain-containing protein</fullName>
    </recommendedName>
</protein>
<proteinExistence type="predicted"/>
<dbReference type="InterPro" id="IPR005036">
    <property type="entry name" value="CBM21_dom"/>
</dbReference>
<feature type="domain" description="CBM21" evidence="2">
    <location>
        <begin position="172"/>
        <end position="277"/>
    </location>
</feature>
<dbReference type="Pfam" id="PF03370">
    <property type="entry name" value="CBM_21"/>
    <property type="match status" value="1"/>
</dbReference>
<evidence type="ECO:0000256" key="1">
    <source>
        <dbReference type="SAM" id="MobiDB-lite"/>
    </source>
</evidence>
<keyword evidence="4" id="KW-1185">Reference proteome</keyword>
<evidence type="ECO:0000313" key="3">
    <source>
        <dbReference type="EMBL" id="CAJ0965167.1"/>
    </source>
</evidence>
<dbReference type="Proteomes" id="UP001176940">
    <property type="component" value="Unassembled WGS sequence"/>
</dbReference>
<dbReference type="Gene3D" id="2.60.40.2440">
    <property type="entry name" value="Carbohydrate binding type-21 domain"/>
    <property type="match status" value="1"/>
</dbReference>
<dbReference type="PANTHER" id="PTHR12307:SF7">
    <property type="entry name" value="PROTEIN PHOSPHATASE 1 REGULATORY SUBUNIT 3G"/>
    <property type="match status" value="1"/>
</dbReference>
<reference evidence="3" key="1">
    <citation type="submission" date="2023-07" db="EMBL/GenBank/DDBJ databases">
        <authorList>
            <person name="Stuckert A."/>
        </authorList>
    </citation>
    <scope>NUCLEOTIDE SEQUENCE</scope>
</reference>
<dbReference type="PANTHER" id="PTHR12307">
    <property type="entry name" value="PROTEIN PHOSPHATASE 1 REGULATORY SUBUNIT"/>
    <property type="match status" value="1"/>
</dbReference>
<comment type="caution">
    <text evidence="3">The sequence shown here is derived from an EMBL/GenBank/DDBJ whole genome shotgun (WGS) entry which is preliminary data.</text>
</comment>
<name>A0ABN9MEG3_9NEOB</name>
<feature type="region of interest" description="Disordered" evidence="1">
    <location>
        <begin position="62"/>
        <end position="97"/>
    </location>
</feature>
<dbReference type="EMBL" id="CAUEEQ010065349">
    <property type="protein sequence ID" value="CAJ0965167.1"/>
    <property type="molecule type" value="Genomic_DNA"/>
</dbReference>
<dbReference type="InterPro" id="IPR038175">
    <property type="entry name" value="CBM21_dom_sf"/>
</dbReference>
<accession>A0ABN9MEG3</accession>
<sequence>MSDRAWVEDEGALAVQESGECELLAGPAEEQGELLRKLSALHLAERAVPVLRGHRYSEEGRMRGHMDARYPEPLSTEESPRRRARSLPWNPIPEAEDEDDSLLCCCKLKKKVQFADSLGLCLASVKHFLPSDEPLVPPAVLARLQSYPPAVPELPPVEDTAVCEGPVPAELLARLDEQGVCLEQVSASAWGVAGYVLVKDPGDSAQVRVRYTFNEWLSFLDCPASAPQQSTAPGAQRFHFSLCYPPSTSLIHFAICFTTSHGQEIWDNNHGANYTVSCQQNWLPALQPCSPGLEESGGPQQW</sequence>
<gene>
    <name evidence="3" type="ORF">RIMI_LOCUS19986094</name>
</gene>
<organism evidence="3 4">
    <name type="scientific">Ranitomeya imitator</name>
    <name type="common">mimic poison frog</name>
    <dbReference type="NCBI Taxonomy" id="111125"/>
    <lineage>
        <taxon>Eukaryota</taxon>
        <taxon>Metazoa</taxon>
        <taxon>Chordata</taxon>
        <taxon>Craniata</taxon>
        <taxon>Vertebrata</taxon>
        <taxon>Euteleostomi</taxon>
        <taxon>Amphibia</taxon>
        <taxon>Batrachia</taxon>
        <taxon>Anura</taxon>
        <taxon>Neobatrachia</taxon>
        <taxon>Hyloidea</taxon>
        <taxon>Dendrobatidae</taxon>
        <taxon>Dendrobatinae</taxon>
        <taxon>Ranitomeya</taxon>
    </lineage>
</organism>
<dbReference type="InterPro" id="IPR050782">
    <property type="entry name" value="PP1_regulatory_subunit_3"/>
</dbReference>
<evidence type="ECO:0000259" key="2">
    <source>
        <dbReference type="PROSITE" id="PS51159"/>
    </source>
</evidence>
<dbReference type="PROSITE" id="PS51159">
    <property type="entry name" value="CBM21"/>
    <property type="match status" value="1"/>
</dbReference>